<dbReference type="EMBL" id="FTNE01000003">
    <property type="protein sequence ID" value="SIQ33560.1"/>
    <property type="molecule type" value="Genomic_DNA"/>
</dbReference>
<accession>A0A8G2CIS9</accession>
<reference evidence="1 2" key="1">
    <citation type="submission" date="2017-01" db="EMBL/GenBank/DDBJ databases">
        <authorList>
            <person name="Varghese N."/>
            <person name="Submissions S."/>
        </authorList>
    </citation>
    <scope>NUCLEOTIDE SEQUENCE [LARGE SCALE GENOMIC DNA]</scope>
    <source>
        <strain evidence="1 2">ATCC 35905</strain>
    </source>
</reference>
<protein>
    <submittedName>
        <fullName evidence="1">Uncharacterized protein</fullName>
    </submittedName>
</protein>
<comment type="caution">
    <text evidence="1">The sequence shown here is derived from an EMBL/GenBank/DDBJ whole genome shotgun (WGS) entry which is preliminary data.</text>
</comment>
<sequence>MVQFPGVSGSWGHIYFGNEVLRDARGTMTNIIQMRLLPDGEGVRAIALRRMFVGPLQWAPGGAPSPQAQTIVPKRWGERITFGYPLWLPPYSSGALPPHT</sequence>
<evidence type="ECO:0000313" key="2">
    <source>
        <dbReference type="Proteomes" id="UP000186308"/>
    </source>
</evidence>
<keyword evidence="2" id="KW-1185">Reference proteome</keyword>
<evidence type="ECO:0000313" key="1">
    <source>
        <dbReference type="EMBL" id="SIQ33560.1"/>
    </source>
</evidence>
<name>A0A8G2CIS9_ACIRU</name>
<proteinExistence type="predicted"/>
<gene>
    <name evidence="1" type="ORF">SAMN05421828_103228</name>
</gene>
<organism evidence="1 2">
    <name type="scientific">Acidiphilium rubrum</name>
    <dbReference type="NCBI Taxonomy" id="526"/>
    <lineage>
        <taxon>Bacteria</taxon>
        <taxon>Pseudomonadati</taxon>
        <taxon>Pseudomonadota</taxon>
        <taxon>Alphaproteobacteria</taxon>
        <taxon>Acetobacterales</taxon>
        <taxon>Acidocellaceae</taxon>
        <taxon>Acidiphilium</taxon>
    </lineage>
</organism>
<dbReference type="AlphaFoldDB" id="A0A8G2CIS9"/>
<dbReference type="Proteomes" id="UP000186308">
    <property type="component" value="Unassembled WGS sequence"/>
</dbReference>